<proteinExistence type="inferred from homology"/>
<evidence type="ECO:0000256" key="6">
    <source>
        <dbReference type="ARBA" id="ARBA00022989"/>
    </source>
</evidence>
<dbReference type="Proteomes" id="UP000069001">
    <property type="component" value="Unassembled WGS sequence"/>
</dbReference>
<organism evidence="10 11">
    <name type="scientific">Burkholderia cepacia</name>
    <name type="common">Pseudomonas cepacia</name>
    <dbReference type="NCBI Taxonomy" id="292"/>
    <lineage>
        <taxon>Bacteria</taxon>
        <taxon>Pseudomonadati</taxon>
        <taxon>Pseudomonadota</taxon>
        <taxon>Betaproteobacteria</taxon>
        <taxon>Burkholderiales</taxon>
        <taxon>Burkholderiaceae</taxon>
        <taxon>Burkholderia</taxon>
        <taxon>Burkholderia cepacia complex</taxon>
    </lineage>
</organism>
<comment type="similarity">
    <text evidence="8">Belongs to the binding-protein-dependent transport system permease family. LivHM subfamily.</text>
</comment>
<dbReference type="AlphaFoldDB" id="A0A118KEN4"/>
<gene>
    <name evidence="10" type="ORF">WS90_25015</name>
</gene>
<dbReference type="GO" id="GO:0006865">
    <property type="term" value="P:amino acid transport"/>
    <property type="evidence" value="ECO:0007669"/>
    <property type="project" value="UniProtKB-KW"/>
</dbReference>
<keyword evidence="4 9" id="KW-0812">Transmembrane</keyword>
<accession>A0A118KEN4</accession>
<feature type="transmembrane region" description="Helical" evidence="9">
    <location>
        <begin position="263"/>
        <end position="283"/>
    </location>
</feature>
<comment type="subcellular location">
    <subcellularLocation>
        <location evidence="1">Cell membrane</location>
        <topology evidence="1">Multi-pass membrane protein</topology>
    </subcellularLocation>
</comment>
<dbReference type="PANTHER" id="PTHR11795:SF451">
    <property type="entry name" value="ABC TRANSPORTER PERMEASE PROTEIN"/>
    <property type="match status" value="1"/>
</dbReference>
<evidence type="ECO:0000256" key="4">
    <source>
        <dbReference type="ARBA" id="ARBA00022692"/>
    </source>
</evidence>
<evidence type="ECO:0000256" key="5">
    <source>
        <dbReference type="ARBA" id="ARBA00022970"/>
    </source>
</evidence>
<dbReference type="PANTHER" id="PTHR11795">
    <property type="entry name" value="BRANCHED-CHAIN AMINO ACID TRANSPORT SYSTEM PERMEASE PROTEIN LIVH"/>
    <property type="match status" value="1"/>
</dbReference>
<feature type="transmembrane region" description="Helical" evidence="9">
    <location>
        <begin position="6"/>
        <end position="28"/>
    </location>
</feature>
<comment type="caution">
    <text evidence="10">The sequence shown here is derived from an EMBL/GenBank/DDBJ whole genome shotgun (WGS) entry which is preliminary data.</text>
</comment>
<feature type="transmembrane region" description="Helical" evidence="9">
    <location>
        <begin position="215"/>
        <end position="232"/>
    </location>
</feature>
<feature type="transmembrane region" description="Helical" evidence="9">
    <location>
        <begin position="60"/>
        <end position="82"/>
    </location>
</feature>
<dbReference type="InterPro" id="IPR001851">
    <property type="entry name" value="ABC_transp_permease"/>
</dbReference>
<sequence>MESFVQQLVTGLSTGGIYACLALALVMIYQATHQVNFAQGEMAMFSTFIAWALIQAGVPYWGAFFVTIVLSFAMGAALEFIVIRPLHKAPELSVVVVFIGLLVIFHSLAGWLFGSQIKAFPSPFPKDAWFGSALMSAHQVGTIFVALCIVAALFTFFRFTSLGLAMRAAAQNPGSSRLLGIRVGRMLMLGWGLAGAIGAVAGMMVAPVVFLDPGMMSGVLIYAFAGALIGGIDNPVGAVIGGFLVGVLENLIGTYVVGTELKLSVALVLIVVVLIVRPAGLLGRRIVQRV</sequence>
<dbReference type="EMBL" id="LOYH01000089">
    <property type="protein sequence ID" value="KVK75914.1"/>
    <property type="molecule type" value="Genomic_DNA"/>
</dbReference>
<dbReference type="InterPro" id="IPR052157">
    <property type="entry name" value="BCAA_transport_permease"/>
</dbReference>
<evidence type="ECO:0000256" key="7">
    <source>
        <dbReference type="ARBA" id="ARBA00023136"/>
    </source>
</evidence>
<evidence type="ECO:0000256" key="2">
    <source>
        <dbReference type="ARBA" id="ARBA00022448"/>
    </source>
</evidence>
<dbReference type="GO" id="GO:0005886">
    <property type="term" value="C:plasma membrane"/>
    <property type="evidence" value="ECO:0007669"/>
    <property type="project" value="UniProtKB-SubCell"/>
</dbReference>
<evidence type="ECO:0000256" key="1">
    <source>
        <dbReference type="ARBA" id="ARBA00004651"/>
    </source>
</evidence>
<dbReference type="GO" id="GO:0022857">
    <property type="term" value="F:transmembrane transporter activity"/>
    <property type="evidence" value="ECO:0007669"/>
    <property type="project" value="InterPro"/>
</dbReference>
<feature type="transmembrane region" description="Helical" evidence="9">
    <location>
        <begin position="186"/>
        <end position="209"/>
    </location>
</feature>
<keyword evidence="7 9" id="KW-0472">Membrane</keyword>
<name>A0A118KEN4_BURCE</name>
<feature type="transmembrane region" description="Helical" evidence="9">
    <location>
        <begin position="94"/>
        <end position="113"/>
    </location>
</feature>
<evidence type="ECO:0000256" key="9">
    <source>
        <dbReference type="SAM" id="Phobius"/>
    </source>
</evidence>
<dbReference type="Pfam" id="PF02653">
    <property type="entry name" value="BPD_transp_2"/>
    <property type="match status" value="1"/>
</dbReference>
<evidence type="ECO:0000256" key="3">
    <source>
        <dbReference type="ARBA" id="ARBA00022475"/>
    </source>
</evidence>
<evidence type="ECO:0000256" key="8">
    <source>
        <dbReference type="ARBA" id="ARBA00037998"/>
    </source>
</evidence>
<keyword evidence="2" id="KW-0813">Transport</keyword>
<keyword evidence="5" id="KW-0029">Amino-acid transport</keyword>
<dbReference type="CDD" id="cd06582">
    <property type="entry name" value="TM_PBP1_LivH_like"/>
    <property type="match status" value="1"/>
</dbReference>
<evidence type="ECO:0000313" key="10">
    <source>
        <dbReference type="EMBL" id="KVK75914.1"/>
    </source>
</evidence>
<reference evidence="10 11" key="1">
    <citation type="submission" date="2015-11" db="EMBL/GenBank/DDBJ databases">
        <title>Expanding the genomic diversity of Burkholderia species for the development of highly accurate diagnostics.</title>
        <authorList>
            <person name="Sahl J."/>
            <person name="Keim P."/>
            <person name="Wagner D."/>
        </authorList>
    </citation>
    <scope>NUCLEOTIDE SEQUENCE [LARGE SCALE GENOMIC DNA]</scope>
    <source>
        <strain evidence="10 11">MSMB1302</strain>
    </source>
</reference>
<feature type="transmembrane region" description="Helical" evidence="9">
    <location>
        <begin position="133"/>
        <end position="157"/>
    </location>
</feature>
<evidence type="ECO:0000313" key="11">
    <source>
        <dbReference type="Proteomes" id="UP000069001"/>
    </source>
</evidence>
<feature type="transmembrane region" description="Helical" evidence="9">
    <location>
        <begin position="239"/>
        <end position="257"/>
    </location>
</feature>
<protein>
    <submittedName>
        <fullName evidence="10">ABC transporter permease</fullName>
    </submittedName>
</protein>
<dbReference type="RefSeq" id="WP_059731768.1">
    <property type="nucleotide sequence ID" value="NZ_LOYH01000089.1"/>
</dbReference>
<keyword evidence="3" id="KW-1003">Cell membrane</keyword>
<keyword evidence="6 9" id="KW-1133">Transmembrane helix</keyword>